<dbReference type="InterPro" id="IPR013324">
    <property type="entry name" value="RNA_pol_sigma_r3/r4-like"/>
</dbReference>
<dbReference type="InterPro" id="IPR007627">
    <property type="entry name" value="RNA_pol_sigma70_r2"/>
</dbReference>
<dbReference type="Pfam" id="PF04542">
    <property type="entry name" value="Sigma70_r2"/>
    <property type="match status" value="1"/>
</dbReference>
<dbReference type="STRING" id="545694.TREPR_3424"/>
<dbReference type="RefSeq" id="WP_015706861.1">
    <property type="nucleotide sequence ID" value="NC_015578.1"/>
</dbReference>
<dbReference type="InterPro" id="IPR013249">
    <property type="entry name" value="RNA_pol_sigma70_r4_t2"/>
</dbReference>
<dbReference type="InterPro" id="IPR013325">
    <property type="entry name" value="RNA_pol_sigma_r2"/>
</dbReference>
<dbReference type="Gene3D" id="1.10.10.10">
    <property type="entry name" value="Winged helix-like DNA-binding domain superfamily/Winged helix DNA-binding domain"/>
    <property type="match status" value="1"/>
</dbReference>
<dbReference type="Pfam" id="PF08281">
    <property type="entry name" value="Sigma70_r4_2"/>
    <property type="match status" value="1"/>
</dbReference>
<dbReference type="AlphaFoldDB" id="F5YJJ3"/>
<dbReference type="InterPro" id="IPR039425">
    <property type="entry name" value="RNA_pol_sigma-70-like"/>
</dbReference>
<dbReference type="GO" id="GO:0006352">
    <property type="term" value="P:DNA-templated transcription initiation"/>
    <property type="evidence" value="ECO:0007669"/>
    <property type="project" value="InterPro"/>
</dbReference>
<dbReference type="NCBIfam" id="TIGR02937">
    <property type="entry name" value="sigma70-ECF"/>
    <property type="match status" value="1"/>
</dbReference>
<protein>
    <submittedName>
        <fullName evidence="7">RNA polymerase sigma-E factor</fullName>
    </submittedName>
</protein>
<proteinExistence type="inferred from homology"/>
<feature type="domain" description="RNA polymerase sigma factor 70 region 4 type 2" evidence="6">
    <location>
        <begin position="121"/>
        <end position="173"/>
    </location>
</feature>
<keyword evidence="4" id="KW-0804">Transcription</keyword>
<dbReference type="OrthoDB" id="9784984at2"/>
<name>F5YJJ3_TREPZ</name>
<organism evidence="7 8">
    <name type="scientific">Treponema primitia (strain ATCC BAA-887 / DSM 12427 / ZAS-2)</name>
    <dbReference type="NCBI Taxonomy" id="545694"/>
    <lineage>
        <taxon>Bacteria</taxon>
        <taxon>Pseudomonadati</taxon>
        <taxon>Spirochaetota</taxon>
        <taxon>Spirochaetia</taxon>
        <taxon>Spirochaetales</taxon>
        <taxon>Treponemataceae</taxon>
        <taxon>Treponema</taxon>
    </lineage>
</organism>
<evidence type="ECO:0000313" key="8">
    <source>
        <dbReference type="Proteomes" id="UP000009223"/>
    </source>
</evidence>
<dbReference type="Proteomes" id="UP000009223">
    <property type="component" value="Chromosome"/>
</dbReference>
<keyword evidence="2" id="KW-0805">Transcription regulation</keyword>
<sequence length="186" mass="21518">MTPGSDDEDQLLVTQILSGEKELFRFLVQRHERAVYGMGMSFLRNSEDAADFTQEVFLKTFRSLSRFQGGARFSTWLYRIAYNTAVNGVQRRKEYASLAEEERLVDPETPDRELIRSAAIEAVREAIGDLPERYRICVDLFFFYDRSYQEIEAITGFPVNTIKSHVFRAKKLLREKLEDIADGGIE</sequence>
<evidence type="ECO:0000259" key="5">
    <source>
        <dbReference type="Pfam" id="PF04542"/>
    </source>
</evidence>
<evidence type="ECO:0000256" key="1">
    <source>
        <dbReference type="ARBA" id="ARBA00010641"/>
    </source>
</evidence>
<dbReference type="GO" id="GO:0016987">
    <property type="term" value="F:sigma factor activity"/>
    <property type="evidence" value="ECO:0007669"/>
    <property type="project" value="UniProtKB-KW"/>
</dbReference>
<keyword evidence="8" id="KW-1185">Reference proteome</keyword>
<evidence type="ECO:0000313" key="7">
    <source>
        <dbReference type="EMBL" id="AEF86229.1"/>
    </source>
</evidence>
<reference evidence="8" key="1">
    <citation type="submission" date="2009-12" db="EMBL/GenBank/DDBJ databases">
        <title>Complete sequence of Treponema primitia strain ZAS-2.</title>
        <authorList>
            <person name="Tetu S.G."/>
            <person name="Matson E."/>
            <person name="Ren Q."/>
            <person name="Seshadri R."/>
            <person name="Elbourne L."/>
            <person name="Hassan K.A."/>
            <person name="Durkin A."/>
            <person name="Radune D."/>
            <person name="Mohamoud Y."/>
            <person name="Shay R."/>
            <person name="Jin S."/>
            <person name="Zhang X."/>
            <person name="Lucey K."/>
            <person name="Ballor N.R."/>
            <person name="Ottesen E."/>
            <person name="Rosenthal R."/>
            <person name="Allen A."/>
            <person name="Leadbetter J.R."/>
            <person name="Paulsen I.T."/>
        </authorList>
    </citation>
    <scope>NUCLEOTIDE SEQUENCE [LARGE SCALE GENOMIC DNA]</scope>
    <source>
        <strain evidence="8">ATCC BAA-887 / DSM 12427 / ZAS-2</strain>
    </source>
</reference>
<dbReference type="InterPro" id="IPR014284">
    <property type="entry name" value="RNA_pol_sigma-70_dom"/>
</dbReference>
<dbReference type="HOGENOM" id="CLU_047691_3_0_12"/>
<gene>
    <name evidence="7" type="primary">rpoE</name>
    <name evidence="7" type="ordered locus">TREPR_3424</name>
</gene>
<dbReference type="SUPFAM" id="SSF88659">
    <property type="entry name" value="Sigma3 and sigma4 domains of RNA polymerase sigma factors"/>
    <property type="match status" value="1"/>
</dbReference>
<evidence type="ECO:0000256" key="3">
    <source>
        <dbReference type="ARBA" id="ARBA00023082"/>
    </source>
</evidence>
<dbReference type="GO" id="GO:0003677">
    <property type="term" value="F:DNA binding"/>
    <property type="evidence" value="ECO:0007669"/>
    <property type="project" value="InterPro"/>
</dbReference>
<dbReference type="EMBL" id="CP001843">
    <property type="protein sequence ID" value="AEF86229.1"/>
    <property type="molecule type" value="Genomic_DNA"/>
</dbReference>
<evidence type="ECO:0000259" key="6">
    <source>
        <dbReference type="Pfam" id="PF08281"/>
    </source>
</evidence>
<dbReference type="eggNOG" id="COG1595">
    <property type="taxonomic scope" value="Bacteria"/>
</dbReference>
<dbReference type="KEGG" id="tpi:TREPR_3424"/>
<dbReference type="Gene3D" id="1.10.1740.10">
    <property type="match status" value="1"/>
</dbReference>
<feature type="domain" description="RNA polymerase sigma-70 region 2" evidence="5">
    <location>
        <begin position="27"/>
        <end position="93"/>
    </location>
</feature>
<dbReference type="SUPFAM" id="SSF88946">
    <property type="entry name" value="Sigma2 domain of RNA polymerase sigma factors"/>
    <property type="match status" value="1"/>
</dbReference>
<dbReference type="InterPro" id="IPR036388">
    <property type="entry name" value="WH-like_DNA-bd_sf"/>
</dbReference>
<evidence type="ECO:0000256" key="2">
    <source>
        <dbReference type="ARBA" id="ARBA00023015"/>
    </source>
</evidence>
<dbReference type="CDD" id="cd06171">
    <property type="entry name" value="Sigma70_r4"/>
    <property type="match status" value="1"/>
</dbReference>
<dbReference type="PANTHER" id="PTHR43133">
    <property type="entry name" value="RNA POLYMERASE ECF-TYPE SIGMA FACTO"/>
    <property type="match status" value="1"/>
</dbReference>
<keyword evidence="3" id="KW-0731">Sigma factor</keyword>
<accession>F5YJJ3</accession>
<evidence type="ECO:0000256" key="4">
    <source>
        <dbReference type="ARBA" id="ARBA00023163"/>
    </source>
</evidence>
<reference evidence="7 8" key="2">
    <citation type="journal article" date="2011" name="ISME J.">
        <title>RNA-seq reveals cooperative metabolic interactions between two termite-gut spirochete species in co-culture.</title>
        <authorList>
            <person name="Rosenthal A.Z."/>
            <person name="Matson E.G."/>
            <person name="Eldar A."/>
            <person name="Leadbetter J.R."/>
        </authorList>
    </citation>
    <scope>NUCLEOTIDE SEQUENCE [LARGE SCALE GENOMIC DNA]</scope>
    <source>
        <strain evidence="8">ATCC BAA-887 / DSM 12427 / ZAS-2</strain>
    </source>
</reference>
<comment type="similarity">
    <text evidence="1">Belongs to the sigma-70 factor family. ECF subfamily.</text>
</comment>
<dbReference type="PANTHER" id="PTHR43133:SF51">
    <property type="entry name" value="RNA POLYMERASE SIGMA FACTOR"/>
    <property type="match status" value="1"/>
</dbReference>